<dbReference type="SMART" id="SM00848">
    <property type="entry name" value="Inhibitor_I29"/>
    <property type="match status" value="1"/>
</dbReference>
<keyword evidence="2" id="KW-0645">Protease</keyword>
<feature type="non-terminal residue" evidence="10">
    <location>
        <position position="330"/>
    </location>
</feature>
<dbReference type="InterPro" id="IPR039417">
    <property type="entry name" value="Peptidase_C1A_papain-like"/>
</dbReference>
<feature type="domain" description="Cathepsin propeptide inhibitor" evidence="9">
    <location>
        <begin position="28"/>
        <end position="88"/>
    </location>
</feature>
<evidence type="ECO:0000256" key="4">
    <source>
        <dbReference type="ARBA" id="ARBA00022807"/>
    </source>
</evidence>
<feature type="domain" description="Peptidase C1A papain C-terminal" evidence="8">
    <location>
        <begin position="115"/>
        <end position="329"/>
    </location>
</feature>
<dbReference type="PROSITE" id="PS00639">
    <property type="entry name" value="THIOL_PROTEASE_HIS"/>
    <property type="match status" value="1"/>
</dbReference>
<proteinExistence type="inferred from homology"/>
<dbReference type="EMBL" id="WBNK01002821">
    <property type="protein sequence ID" value="NXX99037.1"/>
    <property type="molecule type" value="Genomic_DNA"/>
</dbReference>
<organism evidence="10 11">
    <name type="scientific">Centropus bengalensis</name>
    <name type="common">lesser coucal</name>
    <dbReference type="NCBI Taxonomy" id="1463675"/>
    <lineage>
        <taxon>Eukaryota</taxon>
        <taxon>Metazoa</taxon>
        <taxon>Chordata</taxon>
        <taxon>Craniata</taxon>
        <taxon>Vertebrata</taxon>
        <taxon>Euteleostomi</taxon>
        <taxon>Archelosauria</taxon>
        <taxon>Archosauria</taxon>
        <taxon>Dinosauria</taxon>
        <taxon>Saurischia</taxon>
        <taxon>Theropoda</taxon>
        <taxon>Coelurosauria</taxon>
        <taxon>Aves</taxon>
        <taxon>Neognathae</taxon>
        <taxon>Neoaves</taxon>
        <taxon>Otidimorphae</taxon>
        <taxon>Cuculiformes</taxon>
        <taxon>Centropidae</taxon>
        <taxon>Centropus</taxon>
    </lineage>
</organism>
<dbReference type="Pfam" id="PF08246">
    <property type="entry name" value="Inhibitor_I29"/>
    <property type="match status" value="1"/>
</dbReference>
<dbReference type="InterPro" id="IPR025660">
    <property type="entry name" value="Pept_his_AS"/>
</dbReference>
<evidence type="ECO:0000256" key="3">
    <source>
        <dbReference type="ARBA" id="ARBA00022801"/>
    </source>
</evidence>
<reference evidence="10 11" key="1">
    <citation type="submission" date="2020-02" db="EMBL/GenBank/DDBJ databases">
        <title>Bird 10,000 Genomes (B10K) Project - Family phase.</title>
        <authorList>
            <person name="Zhang G."/>
        </authorList>
    </citation>
    <scope>NUCLEOTIDE SEQUENCE [LARGE SCALE GENOMIC DNA]</scope>
    <source>
        <strain evidence="10">B10K-DU-017-21</strain>
    </source>
</reference>
<gene>
    <name evidence="10" type="primary">Ctss_0</name>
    <name evidence="10" type="ORF">CENBEN_R03849</name>
</gene>
<dbReference type="InterPro" id="IPR000668">
    <property type="entry name" value="Peptidase_C1A_C"/>
</dbReference>
<dbReference type="SUPFAM" id="SSF54001">
    <property type="entry name" value="Cysteine proteinases"/>
    <property type="match status" value="1"/>
</dbReference>
<keyword evidence="5" id="KW-0865">Zymogen</keyword>
<dbReference type="PROSITE" id="PS00640">
    <property type="entry name" value="THIOL_PROTEASE_ASN"/>
    <property type="match status" value="1"/>
</dbReference>
<evidence type="ECO:0000259" key="8">
    <source>
        <dbReference type="SMART" id="SM00645"/>
    </source>
</evidence>
<dbReference type="Gene3D" id="3.90.70.10">
    <property type="entry name" value="Cysteine proteinases"/>
    <property type="match status" value="1"/>
</dbReference>
<dbReference type="SMART" id="SM00645">
    <property type="entry name" value="Pept_C1"/>
    <property type="match status" value="1"/>
</dbReference>
<dbReference type="InterPro" id="IPR025661">
    <property type="entry name" value="Pept_asp_AS"/>
</dbReference>
<keyword evidence="6" id="KW-1015">Disulfide bond</keyword>
<keyword evidence="3" id="KW-0378">Hydrolase</keyword>
<sequence length="330" mass="36197">MKLLAPIALLATLAVALGQPDLRMNRHWKLWKDAHKKVYSNKEEEENRRITWEKNLHLVTLHNLEFSLGLTSYELGMNHLADMTSAEVVAMMTGLADVPPPNTNATHEPLNATSIPDSIDWNEMGYVTEVKDQGACGSCWAFSTVGALETQVKLKTGGLVSLSAQNLVDCSWTYGNKGCNGGLMTRAFQYIIDNQGIDSDEGYPYTAQDGSCKYDPNTRAATCSLYVMLPPGDENFMKGVVGTVGPVSVGIDASLPSFHLYKSGIYDDPNCSQRLNHGVVVVGYGSQNGMDYWLVKNSWGVDFGEKGYIRMARNKGNLCGISNYVSYPVI</sequence>
<name>A0A852MFW6_9AVES</name>
<dbReference type="PRINTS" id="PR00705">
    <property type="entry name" value="PAPAIN"/>
</dbReference>
<feature type="signal peptide" evidence="7">
    <location>
        <begin position="1"/>
        <end position="18"/>
    </location>
</feature>
<dbReference type="InterPro" id="IPR038765">
    <property type="entry name" value="Papain-like_cys_pep_sf"/>
</dbReference>
<feature type="chain" id="PRO_5032692354" evidence="7">
    <location>
        <begin position="19"/>
        <end position="330"/>
    </location>
</feature>
<keyword evidence="7" id="KW-0732">Signal</keyword>
<dbReference type="InterPro" id="IPR013128">
    <property type="entry name" value="Peptidase_C1A"/>
</dbReference>
<keyword evidence="11" id="KW-1185">Reference proteome</keyword>
<comment type="caution">
    <text evidence="10">The sequence shown here is derived from an EMBL/GenBank/DDBJ whole genome shotgun (WGS) entry which is preliminary data.</text>
</comment>
<dbReference type="Proteomes" id="UP000632886">
    <property type="component" value="Unassembled WGS sequence"/>
</dbReference>
<dbReference type="PROSITE" id="PS00139">
    <property type="entry name" value="THIOL_PROTEASE_CYS"/>
    <property type="match status" value="1"/>
</dbReference>
<dbReference type="FunFam" id="3.90.70.10:FF:000006">
    <property type="entry name" value="Cathepsin S"/>
    <property type="match status" value="1"/>
</dbReference>
<evidence type="ECO:0000256" key="7">
    <source>
        <dbReference type="SAM" id="SignalP"/>
    </source>
</evidence>
<evidence type="ECO:0000313" key="11">
    <source>
        <dbReference type="Proteomes" id="UP000632886"/>
    </source>
</evidence>
<comment type="similarity">
    <text evidence="1">Belongs to the peptidase C1 family.</text>
</comment>
<evidence type="ECO:0000256" key="5">
    <source>
        <dbReference type="ARBA" id="ARBA00023145"/>
    </source>
</evidence>
<evidence type="ECO:0000259" key="9">
    <source>
        <dbReference type="SMART" id="SM00848"/>
    </source>
</evidence>
<evidence type="ECO:0000256" key="6">
    <source>
        <dbReference type="ARBA" id="ARBA00023157"/>
    </source>
</evidence>
<keyword evidence="4" id="KW-0788">Thiol protease</keyword>
<dbReference type="Pfam" id="PF00112">
    <property type="entry name" value="Peptidase_C1"/>
    <property type="match status" value="1"/>
</dbReference>
<dbReference type="InterPro" id="IPR013201">
    <property type="entry name" value="Prot_inhib_I29"/>
</dbReference>
<evidence type="ECO:0000256" key="2">
    <source>
        <dbReference type="ARBA" id="ARBA00022670"/>
    </source>
</evidence>
<dbReference type="GO" id="GO:0006508">
    <property type="term" value="P:proteolysis"/>
    <property type="evidence" value="ECO:0007669"/>
    <property type="project" value="UniProtKB-KW"/>
</dbReference>
<dbReference type="AlphaFoldDB" id="A0A852MFW6"/>
<dbReference type="PANTHER" id="PTHR12411">
    <property type="entry name" value="CYSTEINE PROTEASE FAMILY C1-RELATED"/>
    <property type="match status" value="1"/>
</dbReference>
<feature type="non-terminal residue" evidence="10">
    <location>
        <position position="1"/>
    </location>
</feature>
<protein>
    <submittedName>
        <fullName evidence="10">CATS protein</fullName>
    </submittedName>
</protein>
<dbReference type="GO" id="GO:0008234">
    <property type="term" value="F:cysteine-type peptidase activity"/>
    <property type="evidence" value="ECO:0007669"/>
    <property type="project" value="UniProtKB-KW"/>
</dbReference>
<evidence type="ECO:0000313" key="10">
    <source>
        <dbReference type="EMBL" id="NXX99037.1"/>
    </source>
</evidence>
<accession>A0A852MFW6</accession>
<dbReference type="CDD" id="cd02248">
    <property type="entry name" value="Peptidase_C1A"/>
    <property type="match status" value="1"/>
</dbReference>
<dbReference type="InterPro" id="IPR000169">
    <property type="entry name" value="Pept_cys_AS"/>
</dbReference>
<evidence type="ECO:0000256" key="1">
    <source>
        <dbReference type="ARBA" id="ARBA00008455"/>
    </source>
</evidence>